<feature type="region of interest" description="Disordered" evidence="2">
    <location>
        <begin position="1"/>
        <end position="33"/>
    </location>
</feature>
<evidence type="ECO:0000313" key="4">
    <source>
        <dbReference type="EMBL" id="KAK7028058.1"/>
    </source>
</evidence>
<dbReference type="Pfam" id="PF24883">
    <property type="entry name" value="NPHP3_N"/>
    <property type="match status" value="1"/>
</dbReference>
<accession>A0AAW0BPH4</accession>
<feature type="domain" description="Nephrocystin 3-like N-terminal" evidence="3">
    <location>
        <begin position="366"/>
        <end position="526"/>
    </location>
</feature>
<evidence type="ECO:0000256" key="1">
    <source>
        <dbReference type="ARBA" id="ARBA00022737"/>
    </source>
</evidence>
<comment type="caution">
    <text evidence="4">The sequence shown here is derived from an EMBL/GenBank/DDBJ whole genome shotgun (WGS) entry which is preliminary data.</text>
</comment>
<evidence type="ECO:0000259" key="3">
    <source>
        <dbReference type="Pfam" id="PF24883"/>
    </source>
</evidence>
<dbReference type="Gene3D" id="3.40.50.300">
    <property type="entry name" value="P-loop containing nucleotide triphosphate hydrolases"/>
    <property type="match status" value="1"/>
</dbReference>
<dbReference type="EMBL" id="JAYKXP010000091">
    <property type="protein sequence ID" value="KAK7028058.1"/>
    <property type="molecule type" value="Genomic_DNA"/>
</dbReference>
<dbReference type="Proteomes" id="UP001383192">
    <property type="component" value="Unassembled WGS sequence"/>
</dbReference>
<dbReference type="InterPro" id="IPR056884">
    <property type="entry name" value="NPHP3-like_N"/>
</dbReference>
<dbReference type="PANTHER" id="PTHR10039:SF14">
    <property type="entry name" value="NACHT DOMAIN-CONTAINING PROTEIN"/>
    <property type="match status" value="1"/>
</dbReference>
<dbReference type="InterPro" id="IPR027417">
    <property type="entry name" value="P-loop_NTPase"/>
</dbReference>
<protein>
    <recommendedName>
        <fullName evidence="3">Nephrocystin 3-like N-terminal domain-containing protein</fullName>
    </recommendedName>
</protein>
<keyword evidence="1" id="KW-0677">Repeat</keyword>
<evidence type="ECO:0000313" key="5">
    <source>
        <dbReference type="Proteomes" id="UP001383192"/>
    </source>
</evidence>
<dbReference type="PANTHER" id="PTHR10039">
    <property type="entry name" value="AMELOGENIN"/>
    <property type="match status" value="1"/>
</dbReference>
<feature type="region of interest" description="Disordered" evidence="2">
    <location>
        <begin position="62"/>
        <end position="92"/>
    </location>
</feature>
<reference evidence="4 5" key="1">
    <citation type="submission" date="2024-01" db="EMBL/GenBank/DDBJ databases">
        <title>A draft genome for a cacao thread blight-causing isolate of Paramarasmius palmivorus.</title>
        <authorList>
            <person name="Baruah I.K."/>
            <person name="Bukari Y."/>
            <person name="Amoako-Attah I."/>
            <person name="Meinhardt L.W."/>
            <person name="Bailey B.A."/>
            <person name="Cohen S.P."/>
        </authorList>
    </citation>
    <scope>NUCLEOTIDE SEQUENCE [LARGE SCALE GENOMIC DNA]</scope>
    <source>
        <strain evidence="4 5">GH-12</strain>
    </source>
</reference>
<name>A0AAW0BPH4_9AGAR</name>
<feature type="region of interest" description="Disordered" evidence="2">
    <location>
        <begin position="242"/>
        <end position="262"/>
    </location>
</feature>
<sequence>MLRNDPASYYTGSQDYPALGNSDHSTQPAPSQPEVSYLDYAHQRVPAALIQQDSTHYNINASFHHAPSMTGNTPLSHQRFHPYPRQSRSTTARDQHNLSLAAVMDSFSFSSSGTCPVNSQIPYSTITPSFPPTSYAQYQSSYNPSTDYFLVSPSTTTYPGNQNVPSQIENYGVPSFISIQHSPSHHTCPNTYTSELASALIPNTIDQDDSSDLIEVHSPMVDPALPYSSSDDALALSSDHRDSIPAHANQPSTTAPDGCIEPSSSYPSIGTAISSYPSAINELYSSFVASNMSQFADASHSQLHMAINGGQGNNIFGDQENIVYYQTDDPINSLWNEIANVGAHHDSGARFPPPRCHEGTRTKVQKSILDWAQSDDPNNEPLCWLSGPAGVGKSAIAQTIAETTNEGSLIASFFFWRGDPQRNNPSKLFLVIAHGLALRYPELRHSIGQVIREKPSILKASVDVQLQKLIIEPLFQFTTVDLDGLIIIDALDECSGEKEQRHVLCLIESIFSKIQGRLPRILLCSRPEPSIQETLSTLDKDLHVRRLTLDDDWESRQDIENFLNTEFTRIRNCDRCKNLDFPDPWPSPSQIRSICWNACGQFIYATTIIRFIDDEFYNPCEQLEKVLGQRKNDSEDGDSPFTPLDALYHQILSSYPQAKRKQLRDALGFLMYFKDNPNETPHAERNVITMEILYGLPAGGAALLLRRSRSLIEGVEDGAPRIIHKSFRDYLEDESRSHEFFIDKEIYSETFFSHLMLEAVIREAKRGFTCILSDQYDYMIAFTRGAFEYIVWSMDSTHKTFDTAEVYDFVIKLSLFGMKPLPDMLPYCFRPEDTDEYNQRVLSMHSGTTKNAFPVFTRLKLRIRMEGLSNEVLCKLFDIFPTLWMDYGDRSVMKDSNPFISPESISEFLDKHKATIIPNLCAFNPECDNYCRCSTPYWDSPVHLCNGHYIISPVLVLLMSAYDLETLFAFSDRIQTLSYWEWGLGHLFNNGEYYLKKLEIIEKTLLTKEWSTSTFFDWLLLSPIRLPAMGDAYHTRVLKCYRLLLDNLASLEIEELTSHFRIATCICGAEPELLEAFTHWFELFDLNCMDWCLEWLESFPDVHAKESGVAIAKFNILQQRWEDLNRIDKDLEKDEISIKDIDELLVGELARQDLDANDLCIVNAIIHGLDVPVRLRWRSTFYAKSWARTLEFLLPRIGIHLSDCDLDEPLFQYIEWIEPSHWPCATGPCSTASYF</sequence>
<keyword evidence="5" id="KW-1185">Reference proteome</keyword>
<gene>
    <name evidence="4" type="ORF">VNI00_015009</name>
</gene>
<organism evidence="4 5">
    <name type="scientific">Paramarasmius palmivorus</name>
    <dbReference type="NCBI Taxonomy" id="297713"/>
    <lineage>
        <taxon>Eukaryota</taxon>
        <taxon>Fungi</taxon>
        <taxon>Dikarya</taxon>
        <taxon>Basidiomycota</taxon>
        <taxon>Agaricomycotina</taxon>
        <taxon>Agaricomycetes</taxon>
        <taxon>Agaricomycetidae</taxon>
        <taxon>Agaricales</taxon>
        <taxon>Marasmiineae</taxon>
        <taxon>Marasmiaceae</taxon>
        <taxon>Paramarasmius</taxon>
    </lineage>
</organism>
<dbReference type="AlphaFoldDB" id="A0AAW0BPH4"/>
<evidence type="ECO:0000256" key="2">
    <source>
        <dbReference type="SAM" id="MobiDB-lite"/>
    </source>
</evidence>
<dbReference type="SUPFAM" id="SSF52540">
    <property type="entry name" value="P-loop containing nucleoside triphosphate hydrolases"/>
    <property type="match status" value="1"/>
</dbReference>
<proteinExistence type="predicted"/>